<evidence type="ECO:0000256" key="1">
    <source>
        <dbReference type="SAM" id="MobiDB-lite"/>
    </source>
</evidence>
<dbReference type="EMBL" id="JAVDBT010000005">
    <property type="protein sequence ID" value="MDQ2065984.1"/>
    <property type="molecule type" value="Genomic_DNA"/>
</dbReference>
<organism evidence="3 4">
    <name type="scientific">Pseudogemmobacter lacusdianii</name>
    <dbReference type="NCBI Taxonomy" id="3069608"/>
    <lineage>
        <taxon>Bacteria</taxon>
        <taxon>Pseudomonadati</taxon>
        <taxon>Pseudomonadota</taxon>
        <taxon>Alphaproteobacteria</taxon>
        <taxon>Rhodobacterales</taxon>
        <taxon>Paracoccaceae</taxon>
        <taxon>Pseudogemmobacter</taxon>
    </lineage>
</organism>
<dbReference type="InterPro" id="IPR005133">
    <property type="entry name" value="PhaG_MnhG_YufB"/>
</dbReference>
<feature type="transmembrane region" description="Helical" evidence="2">
    <location>
        <begin position="43"/>
        <end position="64"/>
    </location>
</feature>
<keyword evidence="2" id="KW-0472">Membrane</keyword>
<dbReference type="NCBIfam" id="TIGR01300">
    <property type="entry name" value="CPA3_mnhG_phaG"/>
    <property type="match status" value="1"/>
</dbReference>
<feature type="transmembrane region" description="Helical" evidence="2">
    <location>
        <begin position="70"/>
        <end position="91"/>
    </location>
</feature>
<gene>
    <name evidence="3" type="ORF">Q9295_06350</name>
</gene>
<feature type="transmembrane region" description="Helical" evidence="2">
    <location>
        <begin position="6"/>
        <end position="31"/>
    </location>
</feature>
<reference evidence="3 4" key="1">
    <citation type="submission" date="2023-08" db="EMBL/GenBank/DDBJ databases">
        <title>Characterization of two Paracoccaceae strains isolated from Phycosphere and proposal of Xinfangfangia lacusdiani sp. nov.</title>
        <authorList>
            <person name="Deng Y."/>
            <person name="Zhang Y.Q."/>
        </authorList>
    </citation>
    <scope>NUCLEOTIDE SEQUENCE [LARGE SCALE GENOMIC DNA]</scope>
    <source>
        <strain evidence="3 4">CPCC 101601</strain>
    </source>
</reference>
<accession>A0ABU0VW85</accession>
<evidence type="ECO:0000313" key="4">
    <source>
        <dbReference type="Proteomes" id="UP001239680"/>
    </source>
</evidence>
<dbReference type="RefSeq" id="WP_306679681.1">
    <property type="nucleotide sequence ID" value="NZ_JAVDBT010000005.1"/>
</dbReference>
<proteinExistence type="predicted"/>
<keyword evidence="2" id="KW-1133">Transmembrane helix</keyword>
<comment type="caution">
    <text evidence="3">The sequence shown here is derived from an EMBL/GenBank/DDBJ whole genome shotgun (WGS) entry which is preliminary data.</text>
</comment>
<dbReference type="PANTHER" id="PTHR34703:SF1">
    <property type="entry name" value="ANTIPORTER SUBUNIT MNHG2-RELATED"/>
    <property type="match status" value="1"/>
</dbReference>
<dbReference type="NCBIfam" id="NF009316">
    <property type="entry name" value="PRK12674.1-5"/>
    <property type="match status" value="1"/>
</dbReference>
<dbReference type="PANTHER" id="PTHR34703">
    <property type="entry name" value="ANTIPORTER SUBUNIT MNHG2-RELATED"/>
    <property type="match status" value="1"/>
</dbReference>
<dbReference type="Pfam" id="PF03334">
    <property type="entry name" value="PhaG_MnhG_YufB"/>
    <property type="match status" value="1"/>
</dbReference>
<dbReference type="Proteomes" id="UP001239680">
    <property type="component" value="Unassembled WGS sequence"/>
</dbReference>
<keyword evidence="2" id="KW-0812">Transmembrane</keyword>
<protein>
    <submittedName>
        <fullName evidence="3">Na+/H+ antiporter subunit G</fullName>
    </submittedName>
</protein>
<keyword evidence="4" id="KW-1185">Reference proteome</keyword>
<feature type="region of interest" description="Disordered" evidence="1">
    <location>
        <begin position="104"/>
        <end position="133"/>
    </location>
</feature>
<sequence>MSLAATIIEIIAAALLVAGGLFAVIGSLGLLRLKQSMQRLHAPTKATTLGIGSALVAVAVHIWLNEDRLALRELAVALFFFLTAPLSALFLSKAHLFRSEDAAKLPPTGTKAGWATLSEDNPAEPSHPQDRKA</sequence>
<evidence type="ECO:0000313" key="3">
    <source>
        <dbReference type="EMBL" id="MDQ2065984.1"/>
    </source>
</evidence>
<name>A0ABU0VW85_9RHOB</name>
<evidence type="ECO:0000256" key="2">
    <source>
        <dbReference type="SAM" id="Phobius"/>
    </source>
</evidence>